<organism evidence="3 4">
    <name type="scientific">Segetibacter aerophilus</name>
    <dbReference type="NCBI Taxonomy" id="670293"/>
    <lineage>
        <taxon>Bacteria</taxon>
        <taxon>Pseudomonadati</taxon>
        <taxon>Bacteroidota</taxon>
        <taxon>Chitinophagia</taxon>
        <taxon>Chitinophagales</taxon>
        <taxon>Chitinophagaceae</taxon>
        <taxon>Segetibacter</taxon>
    </lineage>
</organism>
<gene>
    <name evidence="3" type="ORF">SAE01_19720</name>
</gene>
<dbReference type="Proteomes" id="UP000321513">
    <property type="component" value="Unassembled WGS sequence"/>
</dbReference>
<proteinExistence type="predicted"/>
<dbReference type="NCBIfam" id="TIGR04183">
    <property type="entry name" value="Por_Secre_tail"/>
    <property type="match status" value="1"/>
</dbReference>
<keyword evidence="4" id="KW-1185">Reference proteome</keyword>
<keyword evidence="1" id="KW-0732">Signal</keyword>
<dbReference type="EMBL" id="BJYT01000006">
    <property type="protein sequence ID" value="GEO09476.1"/>
    <property type="molecule type" value="Genomic_DNA"/>
</dbReference>
<accession>A0A512BBY1</accession>
<dbReference type="RefSeq" id="WP_147203596.1">
    <property type="nucleotide sequence ID" value="NZ_BJYT01000006.1"/>
</dbReference>
<dbReference type="InterPro" id="IPR026444">
    <property type="entry name" value="Secre_tail"/>
</dbReference>
<evidence type="ECO:0000313" key="4">
    <source>
        <dbReference type="Proteomes" id="UP000321513"/>
    </source>
</evidence>
<name>A0A512BBY1_9BACT</name>
<evidence type="ECO:0000259" key="2">
    <source>
        <dbReference type="Pfam" id="PF18962"/>
    </source>
</evidence>
<dbReference type="Pfam" id="PF18962">
    <property type="entry name" value="Por_Secre_tail"/>
    <property type="match status" value="1"/>
</dbReference>
<sequence>MNKFYLVIFFTALTLFTQAQDGKPSDTPFSAEIVKAKVLKFYPNPATGVINFEFLKPVQRDLTLQVFNFIGKKVFELNGVSQKTSVPLNDFYRGVYIFQLRDKSGHIVESGKFQVSK</sequence>
<feature type="domain" description="Secretion system C-terminal sorting" evidence="2">
    <location>
        <begin position="42"/>
        <end position="108"/>
    </location>
</feature>
<dbReference type="OrthoDB" id="667194at2"/>
<comment type="caution">
    <text evidence="3">The sequence shown here is derived from an EMBL/GenBank/DDBJ whole genome shotgun (WGS) entry which is preliminary data.</text>
</comment>
<feature type="chain" id="PRO_5022225409" description="Secretion system C-terminal sorting domain-containing protein" evidence="1">
    <location>
        <begin position="20"/>
        <end position="117"/>
    </location>
</feature>
<reference evidence="3 4" key="1">
    <citation type="submission" date="2019-07" db="EMBL/GenBank/DDBJ databases">
        <title>Whole genome shotgun sequence of Segetibacter aerophilus NBRC 106135.</title>
        <authorList>
            <person name="Hosoyama A."/>
            <person name="Uohara A."/>
            <person name="Ohji S."/>
            <person name="Ichikawa N."/>
        </authorList>
    </citation>
    <scope>NUCLEOTIDE SEQUENCE [LARGE SCALE GENOMIC DNA]</scope>
    <source>
        <strain evidence="3 4">NBRC 106135</strain>
    </source>
</reference>
<dbReference type="AlphaFoldDB" id="A0A512BBY1"/>
<protein>
    <recommendedName>
        <fullName evidence="2">Secretion system C-terminal sorting domain-containing protein</fullName>
    </recommendedName>
</protein>
<evidence type="ECO:0000256" key="1">
    <source>
        <dbReference type="SAM" id="SignalP"/>
    </source>
</evidence>
<evidence type="ECO:0000313" key="3">
    <source>
        <dbReference type="EMBL" id="GEO09476.1"/>
    </source>
</evidence>
<feature type="signal peptide" evidence="1">
    <location>
        <begin position="1"/>
        <end position="19"/>
    </location>
</feature>